<gene>
    <name evidence="1" type="ORF">KHLLAP_LOCUS12269</name>
</gene>
<dbReference type="AlphaFoldDB" id="A0AAI8VPT4"/>
<reference evidence="1" key="1">
    <citation type="submission" date="2023-10" db="EMBL/GenBank/DDBJ databases">
        <authorList>
            <person name="Hackl T."/>
        </authorList>
    </citation>
    <scope>NUCLEOTIDE SEQUENCE</scope>
</reference>
<dbReference type="EMBL" id="CAUWAG010000018">
    <property type="protein sequence ID" value="CAJ2511801.1"/>
    <property type="molecule type" value="Genomic_DNA"/>
</dbReference>
<dbReference type="Proteomes" id="UP001295740">
    <property type="component" value="Unassembled WGS sequence"/>
</dbReference>
<comment type="caution">
    <text evidence="1">The sequence shown here is derived from an EMBL/GenBank/DDBJ whole genome shotgun (WGS) entry which is preliminary data.</text>
</comment>
<name>A0AAI8VPT4_9PEZI</name>
<keyword evidence="2" id="KW-1185">Reference proteome</keyword>
<evidence type="ECO:0000313" key="2">
    <source>
        <dbReference type="Proteomes" id="UP001295740"/>
    </source>
</evidence>
<protein>
    <submittedName>
        <fullName evidence="1">Uu.00g074260.m01.CDS01</fullName>
    </submittedName>
</protein>
<evidence type="ECO:0000313" key="1">
    <source>
        <dbReference type="EMBL" id="CAJ2511801.1"/>
    </source>
</evidence>
<proteinExistence type="predicted"/>
<accession>A0AAI8VPT4</accession>
<organism evidence="1 2">
    <name type="scientific">Anthostomella pinea</name>
    <dbReference type="NCBI Taxonomy" id="933095"/>
    <lineage>
        <taxon>Eukaryota</taxon>
        <taxon>Fungi</taxon>
        <taxon>Dikarya</taxon>
        <taxon>Ascomycota</taxon>
        <taxon>Pezizomycotina</taxon>
        <taxon>Sordariomycetes</taxon>
        <taxon>Xylariomycetidae</taxon>
        <taxon>Xylariales</taxon>
        <taxon>Xylariaceae</taxon>
        <taxon>Anthostomella</taxon>
    </lineage>
</organism>
<sequence length="111" mass="12744">MDCEGARMGACGMLEFCGRIEEACTAEEREYYLDALPHLQQQFRRFRLESTDEQYDTALLAFGLIVTYIGLGEESVLNFSPRRTIEVYGLEFRDKLLELQGVGRMSESEET</sequence>